<organism evidence="2 3">
    <name type="scientific">Cytobacillus kochii</name>
    <dbReference type="NCBI Taxonomy" id="859143"/>
    <lineage>
        <taxon>Bacteria</taxon>
        <taxon>Bacillati</taxon>
        <taxon>Bacillota</taxon>
        <taxon>Bacilli</taxon>
        <taxon>Bacillales</taxon>
        <taxon>Bacillaceae</taxon>
        <taxon>Cytobacillus</taxon>
    </lineage>
</organism>
<reference evidence="2 3" key="1">
    <citation type="submission" date="2017-08" db="EMBL/GenBank/DDBJ databases">
        <title>Complete Genome Sequence of Bacillus kochii Oregon-R-modENCODE STRAIN BDGP4, isolated from Drosophila melanogaster gut.</title>
        <authorList>
            <person name="Wan K.H."/>
            <person name="Yu C."/>
            <person name="Park S."/>
            <person name="Hammonds A.S."/>
            <person name="Booth B.W."/>
            <person name="Celniker S.E."/>
        </authorList>
    </citation>
    <scope>NUCLEOTIDE SEQUENCE [LARGE SCALE GENOMIC DNA]</scope>
    <source>
        <strain evidence="2 3">BDGP4</strain>
    </source>
</reference>
<evidence type="ECO:0000313" key="3">
    <source>
        <dbReference type="Proteomes" id="UP000215137"/>
    </source>
</evidence>
<keyword evidence="3" id="KW-1185">Reference proteome</keyword>
<dbReference type="KEGG" id="bko:CKF48_15240"/>
<dbReference type="AlphaFoldDB" id="A0A248TKC7"/>
<accession>A0A248TKC7</accession>
<sequence>MKKQLLFIIPSLAAGGGEKSLINLLSQIDYDQYEVDVFLFAKKGVFLSFLPPQVSVLNHSVDFEHFSLPVHSAIWALAKRRRWKLVYNRLLYFLANRRIGNTAQKEQYAWKYLKQACPQLVKTYDAAIGFLEKSSTYFCVEKVNAKQKIGWVHIDYNEMGMDATYDHTYFKEMSTIVTVSHECARVFIEQFPSLKYKVNVIHNIVSPTIIYEMSRQSIPLQKQMFTLLTIGRLHPQKGLDMAIEACSRLVRKGMKLKWYIIGEGQERTKLERLIRIHQLEEHFILLGQQANPYPWLDVADIYVQPSRFEGKAIAIDEAKILHKPIVVTNYTTAKDQIIDRVTGLIVDLNVDGIEKGISLLMKDDALREQLTVNLSGHSYGTESEIDKFYQIV</sequence>
<dbReference type="PANTHER" id="PTHR12526:SF630">
    <property type="entry name" value="GLYCOSYLTRANSFERASE"/>
    <property type="match status" value="1"/>
</dbReference>
<proteinExistence type="predicted"/>
<name>A0A248TKC7_9BACI</name>
<evidence type="ECO:0000313" key="2">
    <source>
        <dbReference type="EMBL" id="ASV68540.1"/>
    </source>
</evidence>
<dbReference type="CDD" id="cd03811">
    <property type="entry name" value="GT4_GT28_WabH-like"/>
    <property type="match status" value="1"/>
</dbReference>
<keyword evidence="2" id="KW-0808">Transferase</keyword>
<dbReference type="Pfam" id="PF00534">
    <property type="entry name" value="Glycos_transf_1"/>
    <property type="match status" value="1"/>
</dbReference>
<protein>
    <submittedName>
        <fullName evidence="2">Glycosyl transferase</fullName>
    </submittedName>
</protein>
<dbReference type="PANTHER" id="PTHR12526">
    <property type="entry name" value="GLYCOSYLTRANSFERASE"/>
    <property type="match status" value="1"/>
</dbReference>
<feature type="domain" description="Glycosyl transferase family 1" evidence="1">
    <location>
        <begin position="214"/>
        <end position="371"/>
    </location>
</feature>
<dbReference type="OrthoDB" id="9813638at2"/>
<dbReference type="GO" id="GO:0016757">
    <property type="term" value="F:glycosyltransferase activity"/>
    <property type="evidence" value="ECO:0007669"/>
    <property type="project" value="InterPro"/>
</dbReference>
<dbReference type="InterPro" id="IPR001296">
    <property type="entry name" value="Glyco_trans_1"/>
</dbReference>
<dbReference type="SUPFAM" id="SSF53756">
    <property type="entry name" value="UDP-Glycosyltransferase/glycogen phosphorylase"/>
    <property type="match status" value="1"/>
</dbReference>
<dbReference type="RefSeq" id="WP_095372110.1">
    <property type="nucleotide sequence ID" value="NZ_CP022983.1"/>
</dbReference>
<dbReference type="Proteomes" id="UP000215137">
    <property type="component" value="Chromosome"/>
</dbReference>
<dbReference type="Gene3D" id="3.40.50.2000">
    <property type="entry name" value="Glycogen Phosphorylase B"/>
    <property type="match status" value="2"/>
</dbReference>
<evidence type="ECO:0000259" key="1">
    <source>
        <dbReference type="Pfam" id="PF00534"/>
    </source>
</evidence>
<gene>
    <name evidence="2" type="ORF">CKF48_15240</name>
</gene>
<dbReference type="EMBL" id="CP022983">
    <property type="protein sequence ID" value="ASV68540.1"/>
    <property type="molecule type" value="Genomic_DNA"/>
</dbReference>